<accession>A0ABZ1BTR6</accession>
<dbReference type="InterPro" id="IPR037038">
    <property type="entry name" value="HepT-like_sf"/>
</dbReference>
<keyword evidence="1" id="KW-1277">Toxin-antitoxin system</keyword>
<evidence type="ECO:0000313" key="5">
    <source>
        <dbReference type="EMBL" id="WRP16020.1"/>
    </source>
</evidence>
<evidence type="ECO:0000256" key="2">
    <source>
        <dbReference type="ARBA" id="ARBA00022722"/>
    </source>
</evidence>
<dbReference type="NCBIfam" id="NF047751">
    <property type="entry name" value="HepT_toxin"/>
    <property type="match status" value="1"/>
</dbReference>
<dbReference type="Proteomes" id="UP001332192">
    <property type="component" value="Chromosome"/>
</dbReference>
<evidence type="ECO:0000256" key="4">
    <source>
        <dbReference type="ARBA" id="ARBA00024207"/>
    </source>
</evidence>
<dbReference type="PANTHER" id="PTHR33397">
    <property type="entry name" value="UPF0331 PROTEIN YUTE"/>
    <property type="match status" value="1"/>
</dbReference>
<gene>
    <name evidence="5" type="ORF">U7230_07825</name>
</gene>
<comment type="similarity">
    <text evidence="4">Belongs to the HepT RNase toxin family.</text>
</comment>
<dbReference type="InterPro" id="IPR052379">
    <property type="entry name" value="Type_VII_TA_RNase"/>
</dbReference>
<organism evidence="5 6">
    <name type="scientific">Carboxydichorda subterranea</name>
    <dbReference type="NCBI Taxonomy" id="3109565"/>
    <lineage>
        <taxon>Bacteria</taxon>
        <taxon>Bacillati</taxon>
        <taxon>Bacillota</taxon>
        <taxon>Limnochordia</taxon>
        <taxon>Limnochordales</taxon>
        <taxon>Geochordaceae</taxon>
        <taxon>Carboxydichorda</taxon>
    </lineage>
</organism>
<keyword evidence="6" id="KW-1185">Reference proteome</keyword>
<protein>
    <submittedName>
        <fullName evidence="5">DUF86 domain-containing protein</fullName>
    </submittedName>
</protein>
<dbReference type="Gene3D" id="1.20.120.580">
    <property type="entry name" value="bsu32300-like"/>
    <property type="match status" value="1"/>
</dbReference>
<name>A0ABZ1BTR6_9FIRM</name>
<keyword evidence="3" id="KW-0378">Hydrolase</keyword>
<dbReference type="EMBL" id="CP141615">
    <property type="protein sequence ID" value="WRP16020.1"/>
    <property type="molecule type" value="Genomic_DNA"/>
</dbReference>
<dbReference type="RefSeq" id="WP_324715293.1">
    <property type="nucleotide sequence ID" value="NZ_CP141615.1"/>
</dbReference>
<proteinExistence type="inferred from homology"/>
<reference evidence="5 6" key="1">
    <citation type="journal article" date="2024" name="Front. Microbiol.">
        <title>Novel thermophilic genera Geochorda gen. nov. and Carboxydochorda gen. nov. from the deep terrestrial subsurface reveal the ecophysiological diversity in the class Limnochordia.</title>
        <authorList>
            <person name="Karnachuk O.V."/>
            <person name="Lukina A.P."/>
            <person name="Avakyan M.R."/>
            <person name="Kadnikov V.V."/>
            <person name="Begmatov S."/>
            <person name="Beletsky A.V."/>
            <person name="Vlasova K.G."/>
            <person name="Novikov A.A."/>
            <person name="Shcherbakova V.A."/>
            <person name="Mardanov A.V."/>
            <person name="Ravin N.V."/>
        </authorList>
    </citation>
    <scope>NUCLEOTIDE SEQUENCE [LARGE SCALE GENOMIC DNA]</scope>
    <source>
        <strain evidence="5 6">L945</strain>
    </source>
</reference>
<evidence type="ECO:0000256" key="1">
    <source>
        <dbReference type="ARBA" id="ARBA00022649"/>
    </source>
</evidence>
<keyword evidence="2" id="KW-0540">Nuclease</keyword>
<dbReference type="InterPro" id="IPR008201">
    <property type="entry name" value="HepT-like"/>
</dbReference>
<dbReference type="Pfam" id="PF01934">
    <property type="entry name" value="HepT-like"/>
    <property type="match status" value="1"/>
</dbReference>
<dbReference type="PANTHER" id="PTHR33397:SF3">
    <property type="entry name" value="MRNA NUCLEASE HEPT"/>
    <property type="match status" value="1"/>
</dbReference>
<evidence type="ECO:0000313" key="6">
    <source>
        <dbReference type="Proteomes" id="UP001332192"/>
    </source>
</evidence>
<sequence>MIDSTRVLQRLELVTEYLRHLRTVAAFRRETFLADPLAIGAAESYLRKSLEAIFDVGRHILAKTGHVDMAEEYKSIARGLVRYSVVSQANEQPLLQMAGYRNRMIHFYHEITAEELYDILQSGIPDIERLVQELGAFVQRLQALQSRGE</sequence>
<evidence type="ECO:0000256" key="3">
    <source>
        <dbReference type="ARBA" id="ARBA00022801"/>
    </source>
</evidence>